<evidence type="ECO:0000259" key="9">
    <source>
        <dbReference type="SMART" id="SM00359"/>
    </source>
</evidence>
<dbReference type="UniPathway" id="UPA00098">
    <property type="reaction ID" value="UER00359"/>
</dbReference>
<dbReference type="FunFam" id="3.40.1160.10:FF:000018">
    <property type="entry name" value="Glutamate 5-kinase"/>
    <property type="match status" value="1"/>
</dbReference>
<feature type="binding site" evidence="8">
    <location>
        <position position="15"/>
    </location>
    <ligand>
        <name>ATP</name>
        <dbReference type="ChEBI" id="CHEBI:30616"/>
    </ligand>
</feature>
<evidence type="ECO:0000256" key="2">
    <source>
        <dbReference type="ARBA" id="ARBA00022605"/>
    </source>
</evidence>
<dbReference type="KEGG" id="woc:BA177_12005"/>
<keyword evidence="2 8" id="KW-0028">Amino-acid biosynthesis</keyword>
<keyword evidence="6 8" id="KW-0418">Kinase</keyword>
<dbReference type="InterPro" id="IPR036974">
    <property type="entry name" value="PUA_sf"/>
</dbReference>
<dbReference type="GO" id="GO:0003723">
    <property type="term" value="F:RNA binding"/>
    <property type="evidence" value="ECO:0007669"/>
    <property type="project" value="InterPro"/>
</dbReference>
<keyword evidence="5 8" id="KW-0547">Nucleotide-binding</keyword>
<gene>
    <name evidence="8" type="primary">proB</name>
    <name evidence="10" type="ORF">BA177_12005</name>
</gene>
<dbReference type="InterPro" id="IPR005715">
    <property type="entry name" value="Glu_5kinase/COase_Synthase"/>
</dbReference>
<comment type="function">
    <text evidence="8">Catalyzes the transfer of a phosphate group to glutamate to form L-glutamate 5-phosphate.</text>
</comment>
<organism evidence="10 11">
    <name type="scientific">Woeseia oceani</name>
    <dbReference type="NCBI Taxonomy" id="1548547"/>
    <lineage>
        <taxon>Bacteria</taxon>
        <taxon>Pseudomonadati</taxon>
        <taxon>Pseudomonadota</taxon>
        <taxon>Gammaproteobacteria</taxon>
        <taxon>Woeseiales</taxon>
        <taxon>Woeseiaceae</taxon>
        <taxon>Woeseia</taxon>
    </lineage>
</organism>
<dbReference type="NCBIfam" id="TIGR01027">
    <property type="entry name" value="proB"/>
    <property type="match status" value="1"/>
</dbReference>
<keyword evidence="11" id="KW-1185">Reference proteome</keyword>
<dbReference type="HAMAP" id="MF_00456">
    <property type="entry name" value="ProB"/>
    <property type="match status" value="1"/>
</dbReference>
<sequence length="375" mass="39534">MTDIGIAGLQRVVVKIGSALLIDGHGVLDRHWLQTLLDDVADFTASGKQVLLVSSGSVALGCSTLGLNRRRARLEELQAAAAVGQIRLAQAYQELLAQRGIAVAQILLTPDDTEIRRRFLNARGTLNKLLELGAIPVINENDTVATEELRYGDNDRLAARVAQMVMADGLILLSDVDGLFDANPRANDNAQHIAEVAEVDDEVMAMASGTGSGHGSGGMTTKLLAARIATRAGCTTWIGNGAIPHPLRALANGATTTRFVATGTPAAARKQWLAGMLELRGELHLDAGASAALLAGKSLLPVGIASVTGSFRRGDAISLISNAGRELGRGLATYASEEVAEIRGCRSQDIENRLGYRGPAVVVHRDDLVLFDQAN</sequence>
<dbReference type="PANTHER" id="PTHR43654">
    <property type="entry name" value="GLUTAMATE 5-KINASE"/>
    <property type="match status" value="1"/>
</dbReference>
<feature type="binding site" evidence="8">
    <location>
        <begin position="216"/>
        <end position="222"/>
    </location>
    <ligand>
        <name>ATP</name>
        <dbReference type="ChEBI" id="CHEBI:30616"/>
    </ligand>
</feature>
<feature type="domain" description="PUA" evidence="9">
    <location>
        <begin position="281"/>
        <end position="363"/>
    </location>
</feature>
<comment type="similarity">
    <text evidence="8">Belongs to the glutamate 5-kinase family.</text>
</comment>
<dbReference type="InterPro" id="IPR041739">
    <property type="entry name" value="G5K_ProB"/>
</dbReference>
<dbReference type="Pfam" id="PF01472">
    <property type="entry name" value="PUA"/>
    <property type="match status" value="1"/>
</dbReference>
<dbReference type="InterPro" id="IPR036393">
    <property type="entry name" value="AceGlu_kinase-like_sf"/>
</dbReference>
<dbReference type="PROSITE" id="PS50890">
    <property type="entry name" value="PUA"/>
    <property type="match status" value="1"/>
</dbReference>
<dbReference type="PANTHER" id="PTHR43654:SF1">
    <property type="entry name" value="ISOPENTENYL PHOSPHATE KINASE"/>
    <property type="match status" value="1"/>
</dbReference>
<comment type="pathway">
    <text evidence="8">Amino-acid biosynthesis; L-proline biosynthesis; L-glutamate 5-semialdehyde from L-glutamate: step 1/2.</text>
</comment>
<dbReference type="CDD" id="cd21157">
    <property type="entry name" value="PUA_G5K"/>
    <property type="match status" value="1"/>
</dbReference>
<dbReference type="OrthoDB" id="9804434at2"/>
<proteinExistence type="inferred from homology"/>
<evidence type="ECO:0000256" key="5">
    <source>
        <dbReference type="ARBA" id="ARBA00022741"/>
    </source>
</evidence>
<dbReference type="Gene3D" id="2.30.130.10">
    <property type="entry name" value="PUA domain"/>
    <property type="match status" value="1"/>
</dbReference>
<dbReference type="InterPro" id="IPR001048">
    <property type="entry name" value="Asp/Glu/Uridylate_kinase"/>
</dbReference>
<dbReference type="GO" id="GO:0004349">
    <property type="term" value="F:glutamate 5-kinase activity"/>
    <property type="evidence" value="ECO:0007669"/>
    <property type="project" value="UniProtKB-UniRule"/>
</dbReference>
<dbReference type="SUPFAM" id="SSF88697">
    <property type="entry name" value="PUA domain-like"/>
    <property type="match status" value="1"/>
</dbReference>
<dbReference type="RefSeq" id="WP_068616511.1">
    <property type="nucleotide sequence ID" value="NZ_CP016268.1"/>
</dbReference>
<evidence type="ECO:0000313" key="10">
    <source>
        <dbReference type="EMBL" id="ANO51825.1"/>
    </source>
</evidence>
<accession>A0A193LH01</accession>
<keyword evidence="1 8" id="KW-0963">Cytoplasm</keyword>
<dbReference type="Pfam" id="PF00696">
    <property type="entry name" value="AA_kinase"/>
    <property type="match status" value="1"/>
</dbReference>
<keyword evidence="3 8" id="KW-0641">Proline biosynthesis</keyword>
<dbReference type="AlphaFoldDB" id="A0A193LH01"/>
<evidence type="ECO:0000313" key="11">
    <source>
        <dbReference type="Proteomes" id="UP000092695"/>
    </source>
</evidence>
<dbReference type="PRINTS" id="PR00474">
    <property type="entry name" value="GLU5KINASE"/>
</dbReference>
<dbReference type="InterPro" id="IPR011529">
    <property type="entry name" value="Glu_5kinase"/>
</dbReference>
<dbReference type="EC" id="2.7.2.11" evidence="8"/>
<name>A0A193LH01_9GAMM</name>
<keyword evidence="7 8" id="KW-0067">ATP-binding</keyword>
<comment type="subcellular location">
    <subcellularLocation>
        <location evidence="8">Cytoplasm</location>
    </subcellularLocation>
</comment>
<dbReference type="InterPro" id="IPR019797">
    <property type="entry name" value="Glutamate_5-kinase_CS"/>
</dbReference>
<dbReference type="InterPro" id="IPR015947">
    <property type="entry name" value="PUA-like_sf"/>
</dbReference>
<dbReference type="Proteomes" id="UP000092695">
    <property type="component" value="Chromosome"/>
</dbReference>
<comment type="catalytic activity">
    <reaction evidence="8">
        <text>L-glutamate + ATP = L-glutamyl 5-phosphate + ADP</text>
        <dbReference type="Rhea" id="RHEA:14877"/>
        <dbReference type="ChEBI" id="CHEBI:29985"/>
        <dbReference type="ChEBI" id="CHEBI:30616"/>
        <dbReference type="ChEBI" id="CHEBI:58274"/>
        <dbReference type="ChEBI" id="CHEBI:456216"/>
        <dbReference type="EC" id="2.7.2.11"/>
    </reaction>
</comment>
<reference evidence="10 11" key="1">
    <citation type="submission" date="2016-06" db="EMBL/GenBank/DDBJ databases">
        <title>Complete genome sequence of a deep-branching marine Gamma Proteobacterium Woeseia oceani type strain XK5.</title>
        <authorList>
            <person name="Mu D."/>
            <person name="Du Z."/>
        </authorList>
    </citation>
    <scope>NUCLEOTIDE SEQUENCE [LARGE SCALE GENOMIC DNA]</scope>
    <source>
        <strain evidence="10 11">XK5</strain>
    </source>
</reference>
<dbReference type="SUPFAM" id="SSF53633">
    <property type="entry name" value="Carbamate kinase-like"/>
    <property type="match status" value="1"/>
</dbReference>
<evidence type="ECO:0000256" key="1">
    <source>
        <dbReference type="ARBA" id="ARBA00022490"/>
    </source>
</evidence>
<dbReference type="PIRSF" id="PIRSF000729">
    <property type="entry name" value="GK"/>
    <property type="match status" value="1"/>
</dbReference>
<dbReference type="InterPro" id="IPR002478">
    <property type="entry name" value="PUA"/>
</dbReference>
<evidence type="ECO:0000256" key="3">
    <source>
        <dbReference type="ARBA" id="ARBA00022650"/>
    </source>
</evidence>
<protein>
    <recommendedName>
        <fullName evidence="8">Glutamate 5-kinase</fullName>
        <ecNumber evidence="8">2.7.2.11</ecNumber>
    </recommendedName>
    <alternativeName>
        <fullName evidence="8">Gamma-glutamyl kinase</fullName>
        <shortName evidence="8">GK</shortName>
    </alternativeName>
</protein>
<evidence type="ECO:0000256" key="4">
    <source>
        <dbReference type="ARBA" id="ARBA00022679"/>
    </source>
</evidence>
<dbReference type="Gene3D" id="3.40.1160.10">
    <property type="entry name" value="Acetylglutamate kinase-like"/>
    <property type="match status" value="1"/>
</dbReference>
<evidence type="ECO:0000256" key="6">
    <source>
        <dbReference type="ARBA" id="ARBA00022777"/>
    </source>
</evidence>
<evidence type="ECO:0000256" key="7">
    <source>
        <dbReference type="ARBA" id="ARBA00022840"/>
    </source>
</evidence>
<dbReference type="STRING" id="1548547.BA177_12005"/>
<feature type="binding site" evidence="8">
    <location>
        <position position="142"/>
    </location>
    <ligand>
        <name>substrate</name>
    </ligand>
</feature>
<dbReference type="GO" id="GO:0005524">
    <property type="term" value="F:ATP binding"/>
    <property type="evidence" value="ECO:0007669"/>
    <property type="project" value="UniProtKB-KW"/>
</dbReference>
<evidence type="ECO:0000256" key="8">
    <source>
        <dbReference type="HAMAP-Rule" id="MF_00456"/>
    </source>
</evidence>
<dbReference type="EMBL" id="CP016268">
    <property type="protein sequence ID" value="ANO51825.1"/>
    <property type="molecule type" value="Genomic_DNA"/>
</dbReference>
<feature type="binding site" evidence="8">
    <location>
        <position position="55"/>
    </location>
    <ligand>
        <name>substrate</name>
    </ligand>
</feature>
<feature type="binding site" evidence="8">
    <location>
        <position position="154"/>
    </location>
    <ligand>
        <name>substrate</name>
    </ligand>
</feature>
<dbReference type="GO" id="GO:0005829">
    <property type="term" value="C:cytosol"/>
    <property type="evidence" value="ECO:0007669"/>
    <property type="project" value="TreeGrafter"/>
</dbReference>
<dbReference type="CDD" id="cd04242">
    <property type="entry name" value="AAK_G5K_ProB"/>
    <property type="match status" value="1"/>
</dbReference>
<dbReference type="PROSITE" id="PS00902">
    <property type="entry name" value="GLUTAMATE_5_KINASE"/>
    <property type="match status" value="1"/>
</dbReference>
<dbReference type="GO" id="GO:0055129">
    <property type="term" value="P:L-proline biosynthetic process"/>
    <property type="evidence" value="ECO:0007669"/>
    <property type="project" value="UniProtKB-UniRule"/>
</dbReference>
<dbReference type="InterPro" id="IPR001057">
    <property type="entry name" value="Glu/AcGlu_kinase"/>
</dbReference>
<dbReference type="SMART" id="SM00359">
    <property type="entry name" value="PUA"/>
    <property type="match status" value="1"/>
</dbReference>
<keyword evidence="4 8" id="KW-0808">Transferase</keyword>
<feature type="binding site" evidence="8">
    <location>
        <begin position="174"/>
        <end position="175"/>
    </location>
    <ligand>
        <name>ATP</name>
        <dbReference type="ChEBI" id="CHEBI:30616"/>
    </ligand>
</feature>